<dbReference type="OrthoDB" id="19923at2759"/>
<evidence type="ECO:0000313" key="2">
    <source>
        <dbReference type="Proteomes" id="UP000018144"/>
    </source>
</evidence>
<dbReference type="Proteomes" id="UP000018144">
    <property type="component" value="Unassembled WGS sequence"/>
</dbReference>
<gene>
    <name evidence="1" type="ORF">PCON_02125</name>
</gene>
<organism evidence="1 2">
    <name type="scientific">Pyronema omphalodes (strain CBS 100304)</name>
    <name type="common">Pyronema confluens</name>
    <dbReference type="NCBI Taxonomy" id="1076935"/>
    <lineage>
        <taxon>Eukaryota</taxon>
        <taxon>Fungi</taxon>
        <taxon>Dikarya</taxon>
        <taxon>Ascomycota</taxon>
        <taxon>Pezizomycotina</taxon>
        <taxon>Pezizomycetes</taxon>
        <taxon>Pezizales</taxon>
        <taxon>Pyronemataceae</taxon>
        <taxon>Pyronema</taxon>
    </lineage>
</organism>
<protein>
    <recommendedName>
        <fullName evidence="3">Fungal N-terminal domain-containing protein</fullName>
    </recommendedName>
</protein>
<keyword evidence="2" id="KW-1185">Reference proteome</keyword>
<dbReference type="EMBL" id="HF936249">
    <property type="protein sequence ID" value="CCX33883.1"/>
    <property type="molecule type" value="Genomic_DNA"/>
</dbReference>
<accession>U4LWM0</accession>
<evidence type="ECO:0008006" key="3">
    <source>
        <dbReference type="Google" id="ProtNLM"/>
    </source>
</evidence>
<sequence length="170" mass="19421">MPDMANTALAEIRNMTLVFEELHGLIKQEEQSPGSNRIFFDDRLRNALQDIESALGKIKEELGELGGSPDMNFSERKEWWKKEPTIKSHFDCLNWHKSTMIMLLTTVTCKSTLKTERAIAEMQDHMRQIFQTPSDCTIEFVETTAVASFQLDVLKVGYLGHELSLDPSRA</sequence>
<reference evidence="1 2" key="1">
    <citation type="journal article" date="2013" name="PLoS Genet.">
        <title>The genome and development-dependent transcriptomes of Pyronema confluens: a window into fungal evolution.</title>
        <authorList>
            <person name="Traeger S."/>
            <person name="Altegoer F."/>
            <person name="Freitag M."/>
            <person name="Gabaldon T."/>
            <person name="Kempken F."/>
            <person name="Kumar A."/>
            <person name="Marcet-Houben M."/>
            <person name="Poggeler S."/>
            <person name="Stajich J.E."/>
            <person name="Nowrousian M."/>
        </authorList>
    </citation>
    <scope>NUCLEOTIDE SEQUENCE [LARGE SCALE GENOMIC DNA]</scope>
    <source>
        <strain evidence="2">CBS 100304</strain>
        <tissue evidence="1">Vegetative mycelium</tissue>
    </source>
</reference>
<evidence type="ECO:0000313" key="1">
    <source>
        <dbReference type="EMBL" id="CCX33883.1"/>
    </source>
</evidence>
<name>U4LWM0_PYROM</name>
<proteinExistence type="predicted"/>
<dbReference type="AlphaFoldDB" id="U4LWM0"/>